<organism evidence="5 6">
    <name type="scientific">Nocardioides malaquae</name>
    <dbReference type="NCBI Taxonomy" id="2773426"/>
    <lineage>
        <taxon>Bacteria</taxon>
        <taxon>Bacillati</taxon>
        <taxon>Actinomycetota</taxon>
        <taxon>Actinomycetes</taxon>
        <taxon>Propionibacteriales</taxon>
        <taxon>Nocardioidaceae</taxon>
        <taxon>Nocardioides</taxon>
    </lineage>
</organism>
<dbReference type="PANTHER" id="PTHR43248">
    <property type="entry name" value="2-SUCCINYL-6-HYDROXY-2,4-CYCLOHEXADIENE-1-CARBOXYLATE SYNTHASE"/>
    <property type="match status" value="1"/>
</dbReference>
<dbReference type="PANTHER" id="PTHR43248:SF29">
    <property type="entry name" value="TRIPEPTIDYL AMINOPEPTIDASE"/>
    <property type="match status" value="1"/>
</dbReference>
<evidence type="ECO:0000313" key="5">
    <source>
        <dbReference type="EMBL" id="MBE7325472.1"/>
    </source>
</evidence>
<keyword evidence="6" id="KW-1185">Reference proteome</keyword>
<evidence type="ECO:0000256" key="1">
    <source>
        <dbReference type="ARBA" id="ARBA00010088"/>
    </source>
</evidence>
<reference evidence="5 6" key="1">
    <citation type="submission" date="2020-10" db="EMBL/GenBank/DDBJ databases">
        <title>Nocardioides sp. isolated from sludge.</title>
        <authorList>
            <person name="Zhang X."/>
        </authorList>
    </citation>
    <scope>NUCLEOTIDE SEQUENCE [LARGE SCALE GENOMIC DNA]</scope>
    <source>
        <strain evidence="5 6">Y6</strain>
    </source>
</reference>
<evidence type="ECO:0000256" key="2">
    <source>
        <dbReference type="ARBA" id="ARBA00022729"/>
    </source>
</evidence>
<feature type="domain" description="Peptidase S33 tripeptidyl aminopeptidase-like C-terminal" evidence="4">
    <location>
        <begin position="411"/>
        <end position="512"/>
    </location>
</feature>
<keyword evidence="3 5" id="KW-0378">Hydrolase</keyword>
<dbReference type="InterPro" id="IPR051601">
    <property type="entry name" value="Serine_prot/Carboxylest_S33"/>
</dbReference>
<dbReference type="Gene3D" id="3.40.50.1820">
    <property type="entry name" value="alpha/beta hydrolase"/>
    <property type="match status" value="1"/>
</dbReference>
<gene>
    <name evidence="5" type="ORF">IEQ44_12495</name>
</gene>
<name>A0ABR9RWD0_9ACTN</name>
<evidence type="ECO:0000256" key="3">
    <source>
        <dbReference type="ARBA" id="ARBA00022801"/>
    </source>
</evidence>
<evidence type="ECO:0000259" key="4">
    <source>
        <dbReference type="Pfam" id="PF08386"/>
    </source>
</evidence>
<dbReference type="Pfam" id="PF08386">
    <property type="entry name" value="Abhydrolase_4"/>
    <property type="match status" value="1"/>
</dbReference>
<sequence length="512" mass="54684">MKRVVALVALLALLLGSIGGAAIFFSQMNFSDSAPERLDEEERGDVATPPEPDLAKYYSQVVAWQSCGSTFQCGWVTVPLDYAKPQGRTIKLLALKLPARTDDRIGSLVVNPGGPGAPGTQYAAAGTSVFGDRLLDHFDVVGFDPRGTGSSRPVDCLSDEELDDYLGGNPTPRTPAEVAETDRQNRAFFEGCREKSGQLVDHVSTIEAARDMDVLRAVLGEGRLDYFGASYGTQLGATYAELFPERVGHFVLDGGVDVSADQVERSLVQARGFETALRAYVADCVEKSSCPLEGSVEEGLAQVTELVEGLAEKPLPAGGDRPLTPGRAFYGIVMPLYNRDYWSLLTSGLQKAFDGDGSGLLLTADLYASRGPDGFQDNSTEAIVAINCLDDPSFVPLDEVPERFDEFEEASPTFGRVFAWGLAGCEHFTGEPAEQIEIDGDGAAPIVVTGTTRDPATPLSWAEALADQLESGVLIRRDGDGHTAYNAGNRCVDDAVEAYLLDGTVPDDGLSC</sequence>
<dbReference type="Proteomes" id="UP000756387">
    <property type="component" value="Unassembled WGS sequence"/>
</dbReference>
<accession>A0ABR9RWD0</accession>
<dbReference type="GO" id="GO:0016787">
    <property type="term" value="F:hydrolase activity"/>
    <property type="evidence" value="ECO:0007669"/>
    <property type="project" value="UniProtKB-KW"/>
</dbReference>
<comment type="caution">
    <text evidence="5">The sequence shown here is derived from an EMBL/GenBank/DDBJ whole genome shotgun (WGS) entry which is preliminary data.</text>
</comment>
<keyword evidence="2" id="KW-0732">Signal</keyword>
<proteinExistence type="inferred from homology"/>
<dbReference type="RefSeq" id="WP_193638793.1">
    <property type="nucleotide sequence ID" value="NZ_JADCSA010000012.1"/>
</dbReference>
<dbReference type="InterPro" id="IPR029058">
    <property type="entry name" value="AB_hydrolase_fold"/>
</dbReference>
<dbReference type="SUPFAM" id="SSF53474">
    <property type="entry name" value="alpha/beta-Hydrolases"/>
    <property type="match status" value="1"/>
</dbReference>
<evidence type="ECO:0000313" key="6">
    <source>
        <dbReference type="Proteomes" id="UP000756387"/>
    </source>
</evidence>
<dbReference type="InterPro" id="IPR013595">
    <property type="entry name" value="Pept_S33_TAP-like_C"/>
</dbReference>
<comment type="similarity">
    <text evidence="1">Belongs to the peptidase S33 family.</text>
</comment>
<dbReference type="EMBL" id="JADCSA010000012">
    <property type="protein sequence ID" value="MBE7325472.1"/>
    <property type="molecule type" value="Genomic_DNA"/>
</dbReference>
<protein>
    <submittedName>
        <fullName evidence="5">Alpha/beta fold hydrolase</fullName>
    </submittedName>
</protein>